<dbReference type="SUPFAM" id="SSF51905">
    <property type="entry name" value="FAD/NAD(P)-binding domain"/>
    <property type="match status" value="1"/>
</dbReference>
<evidence type="ECO:0000313" key="3">
    <source>
        <dbReference type="EMBL" id="CPR18640.1"/>
    </source>
</evidence>
<keyword evidence="1 3" id="KW-0560">Oxidoreductase</keyword>
<dbReference type="Proteomes" id="UP000044377">
    <property type="component" value="Unassembled WGS sequence"/>
</dbReference>
<proteinExistence type="predicted"/>
<dbReference type="AlphaFoldDB" id="A0A0G4JY54"/>
<dbReference type="EMBL" id="CGIG01000001">
    <property type="protein sequence ID" value="CPR18640.1"/>
    <property type="molecule type" value="Genomic_DNA"/>
</dbReference>
<dbReference type="STRING" id="1109412.BN1221_03321c"/>
<dbReference type="PANTHER" id="PTHR13847:SF287">
    <property type="entry name" value="FAD-DEPENDENT OXIDOREDUCTASE DOMAIN-CONTAINING PROTEIN 1"/>
    <property type="match status" value="1"/>
</dbReference>
<accession>A0A0G4JY54</accession>
<name>A0A0G4JY54_9GAMM</name>
<feature type="domain" description="FAD dependent oxidoreductase" evidence="2">
    <location>
        <begin position="8"/>
        <end position="350"/>
    </location>
</feature>
<dbReference type="GO" id="GO:0005737">
    <property type="term" value="C:cytoplasm"/>
    <property type="evidence" value="ECO:0007669"/>
    <property type="project" value="TreeGrafter"/>
</dbReference>
<evidence type="ECO:0000256" key="1">
    <source>
        <dbReference type="ARBA" id="ARBA00023002"/>
    </source>
</evidence>
<reference evidence="4" key="1">
    <citation type="submission" date="2015-01" db="EMBL/GenBank/DDBJ databases">
        <authorList>
            <person name="Paterson Steve"/>
        </authorList>
    </citation>
    <scope>NUCLEOTIDE SEQUENCE [LARGE SCALE GENOMIC DNA]</scope>
    <source>
        <strain evidence="4">OBR1</strain>
    </source>
</reference>
<sequence length="375" mass="40284">MTNRLQADVLIVGGGLVGSSAALALSRQNLDVILVERDTCGSRSSGINFGGVRRQGRAPAQLPLALRAKKIWDHLEETIGIKGEYIRTGHLKLARTAQDFAALEEYRDKTRDYGLELELLSAQALRRRCPWLSPALAGGSFCPGDGQANPRLVAPAFAAAAKRAGARIFERQEMTRVDHQGDEFTIETRDGLRFSAPNLLNCAGAWSLTIAEQFGDAVPLTHGYPAMAVTEPLPYFINYGIGVQGGDIYCRQVARGNVVMGGGRGIGLGSALARSTQDNLIHLMEKIIRLIPALEHAQIIRTWSGVEGYLPDRQPVICASPTTPGLFHGFGFSGGGFETGPAAGEVLADLVINNTTETPIDAFDIRRFSSTKTAA</sequence>
<dbReference type="RefSeq" id="WP_048638214.1">
    <property type="nucleotide sequence ID" value="NZ_CGIG01000001.1"/>
</dbReference>
<evidence type="ECO:0000259" key="2">
    <source>
        <dbReference type="Pfam" id="PF01266"/>
    </source>
</evidence>
<evidence type="ECO:0000313" key="4">
    <source>
        <dbReference type="Proteomes" id="UP000044377"/>
    </source>
</evidence>
<gene>
    <name evidence="3" type="ORF">BN1221_03321c</name>
</gene>
<dbReference type="EC" id="1.5.3.1" evidence="3"/>
<dbReference type="InterPro" id="IPR006076">
    <property type="entry name" value="FAD-dep_OxRdtase"/>
</dbReference>
<dbReference type="OrthoDB" id="9815989at2"/>
<dbReference type="Gene3D" id="3.30.9.10">
    <property type="entry name" value="D-Amino Acid Oxidase, subunit A, domain 2"/>
    <property type="match status" value="1"/>
</dbReference>
<organism evidence="3 4">
    <name type="scientific">Brenneria goodwinii</name>
    <dbReference type="NCBI Taxonomy" id="1109412"/>
    <lineage>
        <taxon>Bacteria</taxon>
        <taxon>Pseudomonadati</taxon>
        <taxon>Pseudomonadota</taxon>
        <taxon>Gammaproteobacteria</taxon>
        <taxon>Enterobacterales</taxon>
        <taxon>Pectobacteriaceae</taxon>
        <taxon>Brenneria</taxon>
    </lineage>
</organism>
<dbReference type="SUPFAM" id="SSF54373">
    <property type="entry name" value="FAD-linked reductases, C-terminal domain"/>
    <property type="match status" value="1"/>
</dbReference>
<dbReference type="Gene3D" id="3.50.50.60">
    <property type="entry name" value="FAD/NAD(P)-binding domain"/>
    <property type="match status" value="1"/>
</dbReference>
<dbReference type="InterPro" id="IPR036188">
    <property type="entry name" value="FAD/NAD-bd_sf"/>
</dbReference>
<protein>
    <submittedName>
        <fullName evidence="3">Sarcosine oxidase beta subunit</fullName>
        <ecNumber evidence="3">1.5.3.1</ecNumber>
    </submittedName>
</protein>
<dbReference type="Pfam" id="PF01266">
    <property type="entry name" value="DAO"/>
    <property type="match status" value="1"/>
</dbReference>
<dbReference type="GO" id="GO:0008115">
    <property type="term" value="F:sarcosine oxidase activity"/>
    <property type="evidence" value="ECO:0007669"/>
    <property type="project" value="UniProtKB-EC"/>
</dbReference>
<dbReference type="PANTHER" id="PTHR13847">
    <property type="entry name" value="SARCOSINE DEHYDROGENASE-RELATED"/>
    <property type="match status" value="1"/>
</dbReference>
<keyword evidence="4" id="KW-1185">Reference proteome</keyword>